<name>A0A7W3DIH0_ENTAS</name>
<evidence type="ECO:0000313" key="2">
    <source>
        <dbReference type="EMBL" id="MBA8079358.1"/>
    </source>
</evidence>
<feature type="region of interest" description="Disordered" evidence="1">
    <location>
        <begin position="1"/>
        <end position="26"/>
    </location>
</feature>
<organism evidence="2 3">
    <name type="scientific">Enterobacter asburiae</name>
    <dbReference type="NCBI Taxonomy" id="61645"/>
    <lineage>
        <taxon>Bacteria</taxon>
        <taxon>Pseudomonadati</taxon>
        <taxon>Pseudomonadota</taxon>
        <taxon>Gammaproteobacteria</taxon>
        <taxon>Enterobacterales</taxon>
        <taxon>Enterobacteriaceae</taxon>
        <taxon>Enterobacter</taxon>
        <taxon>Enterobacter cloacae complex</taxon>
    </lineage>
</organism>
<protein>
    <submittedName>
        <fullName evidence="2">Uncharacterized protein</fullName>
    </submittedName>
</protein>
<evidence type="ECO:0000313" key="3">
    <source>
        <dbReference type="Proteomes" id="UP000533461"/>
    </source>
</evidence>
<evidence type="ECO:0000256" key="1">
    <source>
        <dbReference type="SAM" id="MobiDB-lite"/>
    </source>
</evidence>
<reference evidence="2 3" key="1">
    <citation type="submission" date="2020-06" db="EMBL/GenBank/DDBJ databases">
        <title>REHAB project genomes.</title>
        <authorList>
            <person name="Shaw L.P."/>
        </authorList>
    </citation>
    <scope>NUCLEOTIDE SEQUENCE [LARGE SCALE GENOMIC DNA]</scope>
    <source>
        <strain evidence="2 3">RHBSTW-00074</strain>
    </source>
</reference>
<comment type="caution">
    <text evidence="2">The sequence shown here is derived from an EMBL/GenBank/DDBJ whole genome shotgun (WGS) entry which is preliminary data.</text>
</comment>
<gene>
    <name evidence="2" type="ORF">HV056_22920</name>
</gene>
<dbReference type="Proteomes" id="UP000533461">
    <property type="component" value="Unassembled WGS sequence"/>
</dbReference>
<feature type="compositionally biased region" description="Basic and acidic residues" evidence="1">
    <location>
        <begin position="1"/>
        <end position="15"/>
    </location>
</feature>
<sequence>MGKNEENMAKAEPRTPKQKSRKGLEEKYGKRFEINLHEDSQERLLEIANWLDDDDYSMLKKGRGKVYRQALDNMINMVYIDYLYEPVSKEAKLLKELYLKFHELKEKCELKDIMLKFCKKYPSPVDIEKKKTAVTGKTWSKETTEKINDFRWVIQTMEKLDGTERADSPSA</sequence>
<proteinExistence type="predicted"/>
<dbReference type="AlphaFoldDB" id="A0A7W3DIH0"/>
<dbReference type="EMBL" id="JABXRP010000002">
    <property type="protein sequence ID" value="MBA8079358.1"/>
    <property type="molecule type" value="Genomic_DNA"/>
</dbReference>
<dbReference type="RefSeq" id="WP_058691032.1">
    <property type="nucleotide sequence ID" value="NZ_CABGKT010000004.1"/>
</dbReference>
<accession>A0A7W3DIH0</accession>